<accession>A0AA39R6X3</accession>
<evidence type="ECO:0000313" key="5">
    <source>
        <dbReference type="Proteomes" id="UP001166286"/>
    </source>
</evidence>
<feature type="region of interest" description="Disordered" evidence="1">
    <location>
        <begin position="138"/>
        <end position="175"/>
    </location>
</feature>
<evidence type="ECO:0000313" key="4">
    <source>
        <dbReference type="EMBL" id="KAK0516002.1"/>
    </source>
</evidence>
<comment type="caution">
    <text evidence="4">The sequence shown here is derived from an EMBL/GenBank/DDBJ whole genome shotgun (WGS) entry which is preliminary data.</text>
</comment>
<organism evidence="4 5">
    <name type="scientific">Cladonia borealis</name>
    <dbReference type="NCBI Taxonomy" id="184061"/>
    <lineage>
        <taxon>Eukaryota</taxon>
        <taxon>Fungi</taxon>
        <taxon>Dikarya</taxon>
        <taxon>Ascomycota</taxon>
        <taxon>Pezizomycotina</taxon>
        <taxon>Lecanoromycetes</taxon>
        <taxon>OSLEUM clade</taxon>
        <taxon>Lecanoromycetidae</taxon>
        <taxon>Lecanorales</taxon>
        <taxon>Lecanorineae</taxon>
        <taxon>Cladoniaceae</taxon>
        <taxon>Cladonia</taxon>
    </lineage>
</organism>
<evidence type="ECO:0000256" key="1">
    <source>
        <dbReference type="SAM" id="MobiDB-lite"/>
    </source>
</evidence>
<keyword evidence="2" id="KW-0732">Signal</keyword>
<evidence type="ECO:0000259" key="3">
    <source>
        <dbReference type="Pfam" id="PF24808"/>
    </source>
</evidence>
<dbReference type="InterPro" id="IPR056124">
    <property type="entry name" value="DUF7707"/>
</dbReference>
<proteinExistence type="predicted"/>
<dbReference type="PANTHER" id="PTHR38118:SF2">
    <property type="entry name" value="CDP-ALCOHOL PHOSPHATIDYLTRANSFERASE PROTEIN"/>
    <property type="match status" value="1"/>
</dbReference>
<keyword evidence="5" id="KW-1185">Reference proteome</keyword>
<gene>
    <name evidence="4" type="ORF">JMJ35_002036</name>
</gene>
<dbReference type="Pfam" id="PF24808">
    <property type="entry name" value="DUF7707"/>
    <property type="match status" value="1"/>
</dbReference>
<feature type="chain" id="PRO_5041349505" description="DUF7707 domain-containing protein" evidence="2">
    <location>
        <begin position="21"/>
        <end position="208"/>
    </location>
</feature>
<dbReference type="AlphaFoldDB" id="A0AA39R6X3"/>
<dbReference type="PANTHER" id="PTHR38118">
    <property type="entry name" value="ANCHORED CELL WALL PROTEIN 11-RELATED"/>
    <property type="match status" value="1"/>
</dbReference>
<reference evidence="4" key="1">
    <citation type="submission" date="2023-03" db="EMBL/GenBank/DDBJ databases">
        <title>Complete genome of Cladonia borealis.</title>
        <authorList>
            <person name="Park H."/>
        </authorList>
    </citation>
    <scope>NUCLEOTIDE SEQUENCE</scope>
    <source>
        <strain evidence="4">ANT050790</strain>
    </source>
</reference>
<feature type="compositionally biased region" description="Low complexity" evidence="1">
    <location>
        <begin position="138"/>
        <end position="162"/>
    </location>
</feature>
<feature type="signal peptide" evidence="2">
    <location>
        <begin position="1"/>
        <end position="20"/>
    </location>
</feature>
<evidence type="ECO:0000256" key="2">
    <source>
        <dbReference type="SAM" id="SignalP"/>
    </source>
</evidence>
<protein>
    <recommendedName>
        <fullName evidence="3">DUF7707 domain-containing protein</fullName>
    </recommendedName>
</protein>
<sequence length="208" mass="21124">MHSNTFVALLVAGLVPIAISQTIDPSSVDQATKDTWCTNQKSSCPLLCLQIPGASSKPESNTCDPTSLAYSCVCSNGQQPNASQYSQTIPYYECTQAATDCVNACPQGDSSCQSACRTANPCGAQNPIRVNTSTISTMASTTSGSGPSSTADSTATGQNTFTGFGGSPTGTSKSAGAARTQDLALGFGRTYGLATVLAGVCGGFMLLL</sequence>
<name>A0AA39R6X3_9LECA</name>
<dbReference type="Proteomes" id="UP001166286">
    <property type="component" value="Unassembled WGS sequence"/>
</dbReference>
<feature type="domain" description="DUF7707" evidence="3">
    <location>
        <begin position="22"/>
        <end position="127"/>
    </location>
</feature>
<dbReference type="EMBL" id="JAFEKC020000003">
    <property type="protein sequence ID" value="KAK0516002.1"/>
    <property type="molecule type" value="Genomic_DNA"/>
</dbReference>